<proteinExistence type="predicted"/>
<evidence type="ECO:0000313" key="1">
    <source>
        <dbReference type="EMBL" id="KAF2846110.1"/>
    </source>
</evidence>
<keyword evidence="2" id="KW-1185">Reference proteome</keyword>
<accession>A0A6A7AS23</accession>
<evidence type="ECO:0000313" key="2">
    <source>
        <dbReference type="Proteomes" id="UP000799423"/>
    </source>
</evidence>
<organism evidence="1 2">
    <name type="scientific">Plenodomus tracheiphilus IPT5</name>
    <dbReference type="NCBI Taxonomy" id="1408161"/>
    <lineage>
        <taxon>Eukaryota</taxon>
        <taxon>Fungi</taxon>
        <taxon>Dikarya</taxon>
        <taxon>Ascomycota</taxon>
        <taxon>Pezizomycotina</taxon>
        <taxon>Dothideomycetes</taxon>
        <taxon>Pleosporomycetidae</taxon>
        <taxon>Pleosporales</taxon>
        <taxon>Pleosporineae</taxon>
        <taxon>Leptosphaeriaceae</taxon>
        <taxon>Plenodomus</taxon>
    </lineage>
</organism>
<dbReference type="Proteomes" id="UP000799423">
    <property type="component" value="Unassembled WGS sequence"/>
</dbReference>
<sequence length="194" mass="21516">MDCFNTRDTASVPHAAKCPLRPFATIQSIVQHWEVPSPCSLHAFEAPLSGLSNISFPGLFCHPCNLSDTLSQRPFFKDCIFLVRYPRSWPKFVTCHPSPCGDSASAKTRSAIVVHDKQTRTATLHGTKQSYNYSLRQSGYYGGHNFNPLAQPASQKLSCYLEFRQKAGCGKLLARRFVRAPTPQLVIPCIPTSA</sequence>
<reference evidence="1" key="1">
    <citation type="submission" date="2020-01" db="EMBL/GenBank/DDBJ databases">
        <authorList>
            <consortium name="DOE Joint Genome Institute"/>
            <person name="Haridas S."/>
            <person name="Albert R."/>
            <person name="Binder M."/>
            <person name="Bloem J."/>
            <person name="Labutti K."/>
            <person name="Salamov A."/>
            <person name="Andreopoulos B."/>
            <person name="Baker S.E."/>
            <person name="Barry K."/>
            <person name="Bills G."/>
            <person name="Bluhm B.H."/>
            <person name="Cannon C."/>
            <person name="Castanera R."/>
            <person name="Culley D.E."/>
            <person name="Daum C."/>
            <person name="Ezra D."/>
            <person name="Gonzalez J.B."/>
            <person name="Henrissat B."/>
            <person name="Kuo A."/>
            <person name="Liang C."/>
            <person name="Lipzen A."/>
            <person name="Lutzoni F."/>
            <person name="Magnuson J."/>
            <person name="Mondo S."/>
            <person name="Nolan M."/>
            <person name="Ohm R."/>
            <person name="Pangilinan J."/>
            <person name="Park H.-J."/>
            <person name="Ramirez L."/>
            <person name="Alfaro M."/>
            <person name="Sun H."/>
            <person name="Tritt A."/>
            <person name="Yoshinaga Y."/>
            <person name="Zwiers L.-H."/>
            <person name="Turgeon B.G."/>
            <person name="Goodwin S.B."/>
            <person name="Spatafora J.W."/>
            <person name="Crous P.W."/>
            <person name="Grigoriev I.V."/>
        </authorList>
    </citation>
    <scope>NUCLEOTIDE SEQUENCE</scope>
    <source>
        <strain evidence="1">IPT5</strain>
    </source>
</reference>
<gene>
    <name evidence="1" type="ORF">T440DRAFT_248135</name>
</gene>
<name>A0A6A7AS23_9PLEO</name>
<dbReference type="EMBL" id="MU006338">
    <property type="protein sequence ID" value="KAF2846110.1"/>
    <property type="molecule type" value="Genomic_DNA"/>
</dbReference>
<protein>
    <submittedName>
        <fullName evidence="1">Uncharacterized protein</fullName>
    </submittedName>
</protein>
<dbReference type="AlphaFoldDB" id="A0A6A7AS23"/>